<dbReference type="GO" id="GO:0016207">
    <property type="term" value="F:4-coumarate-CoA ligase activity"/>
    <property type="evidence" value="ECO:0007669"/>
    <property type="project" value="UniProtKB-EC"/>
</dbReference>
<dbReference type="PANTHER" id="PTHR24096:SF149">
    <property type="entry name" value="AMP-BINDING DOMAIN-CONTAINING PROTEIN-RELATED"/>
    <property type="match status" value="1"/>
</dbReference>
<dbReference type="SUPFAM" id="SSF56801">
    <property type="entry name" value="Acetyl-CoA synthetase-like"/>
    <property type="match status" value="1"/>
</dbReference>
<dbReference type="PANTHER" id="PTHR24096">
    <property type="entry name" value="LONG-CHAIN-FATTY-ACID--COA LIGASE"/>
    <property type="match status" value="1"/>
</dbReference>
<evidence type="ECO:0000313" key="7">
    <source>
        <dbReference type="Proteomes" id="UP001141552"/>
    </source>
</evidence>
<accession>A0A9Q0JJT8</accession>
<dbReference type="Proteomes" id="UP001141552">
    <property type="component" value="Unassembled WGS sequence"/>
</dbReference>
<keyword evidence="3" id="KW-0436">Ligase</keyword>
<dbReference type="AlphaFoldDB" id="A0A9Q0JJT8"/>
<comment type="similarity">
    <text evidence="1">Belongs to the ATP-dependent AMP-binding enzyme family.</text>
</comment>
<reference evidence="6" key="2">
    <citation type="journal article" date="2023" name="Plants (Basel)">
        <title>Annotation of the Turnera subulata (Passifloraceae) Draft Genome Reveals the S-Locus Evolved after the Divergence of Turneroideae from Passifloroideae in a Stepwise Manner.</title>
        <authorList>
            <person name="Henning P.M."/>
            <person name="Roalson E.H."/>
            <person name="Mir W."/>
            <person name="McCubbin A.G."/>
            <person name="Shore J.S."/>
        </authorList>
    </citation>
    <scope>NUCLEOTIDE SEQUENCE</scope>
    <source>
        <strain evidence="6">F60SS</strain>
    </source>
</reference>
<evidence type="ECO:0000256" key="1">
    <source>
        <dbReference type="ARBA" id="ARBA00006432"/>
    </source>
</evidence>
<keyword evidence="7" id="KW-1185">Reference proteome</keyword>
<evidence type="ECO:0000313" key="6">
    <source>
        <dbReference type="EMBL" id="KAJ4844259.1"/>
    </source>
</evidence>
<protein>
    <recommendedName>
        <fullName evidence="2">4-coumarate--CoA ligase</fullName>
        <ecNumber evidence="2">6.2.1.12</ecNumber>
    </recommendedName>
</protein>
<comment type="caution">
    <text evidence="6">The sequence shown here is derived from an EMBL/GenBank/DDBJ whole genome shotgun (WGS) entry which is preliminary data.</text>
</comment>
<dbReference type="InterPro" id="IPR020845">
    <property type="entry name" value="AMP-binding_CS"/>
</dbReference>
<feature type="domain" description="AMP-dependent synthetase/ligase" evidence="5">
    <location>
        <begin position="35"/>
        <end position="226"/>
    </location>
</feature>
<evidence type="ECO:0000256" key="3">
    <source>
        <dbReference type="ARBA" id="ARBA00022598"/>
    </source>
</evidence>
<feature type="domain" description="AMP-dependent synthetase/ligase" evidence="5">
    <location>
        <begin position="238"/>
        <end position="308"/>
    </location>
</feature>
<dbReference type="InterPro" id="IPR000873">
    <property type="entry name" value="AMP-dep_synth/lig_dom"/>
</dbReference>
<name>A0A9Q0JJT8_9ROSI</name>
<organism evidence="6 7">
    <name type="scientific">Turnera subulata</name>
    <dbReference type="NCBI Taxonomy" id="218843"/>
    <lineage>
        <taxon>Eukaryota</taxon>
        <taxon>Viridiplantae</taxon>
        <taxon>Streptophyta</taxon>
        <taxon>Embryophyta</taxon>
        <taxon>Tracheophyta</taxon>
        <taxon>Spermatophyta</taxon>
        <taxon>Magnoliopsida</taxon>
        <taxon>eudicotyledons</taxon>
        <taxon>Gunneridae</taxon>
        <taxon>Pentapetalae</taxon>
        <taxon>rosids</taxon>
        <taxon>fabids</taxon>
        <taxon>Malpighiales</taxon>
        <taxon>Passifloraceae</taxon>
        <taxon>Turnera</taxon>
    </lineage>
</organism>
<dbReference type="Gene3D" id="3.40.50.12780">
    <property type="entry name" value="N-terminal domain of ligase-like"/>
    <property type="match status" value="1"/>
</dbReference>
<sequence>MEAAKINEEQEFIFKSKLPPIYIPTHLPFHKYCFENISKLKDKPCFINGATGDVYSYAEVELTATKVAAGLNRIGIRQGNVIMLLLQNSPEFAFAFLGAPMIGAITTTANPLYTPAEIAKQAASSKAKMIITQAAFVEKVKPFAEANDPHVKIMTIDGPTLPGCLHFSELLFTTAADDENDVIPGGFKIDPEDDVVALPYSSGTTGLPKGVMLTHNSLVSTVAQLNDGDNPNLYLHDKDKFEITRMMELAEKYKVTITPFVPPVLLAIAKNPEIDSYDLSSVRMVICSAAPMGQELEDAVRGKLPNAVLGQVI</sequence>
<comment type="catalytic activity">
    <reaction evidence="4">
        <text>(E)-4-coumarate + ATP + CoA = (E)-4-coumaroyl-CoA + AMP + diphosphate</text>
        <dbReference type="Rhea" id="RHEA:19641"/>
        <dbReference type="ChEBI" id="CHEBI:12876"/>
        <dbReference type="ChEBI" id="CHEBI:30616"/>
        <dbReference type="ChEBI" id="CHEBI:33019"/>
        <dbReference type="ChEBI" id="CHEBI:57287"/>
        <dbReference type="ChEBI" id="CHEBI:85008"/>
        <dbReference type="ChEBI" id="CHEBI:456215"/>
        <dbReference type="EC" id="6.2.1.12"/>
    </reaction>
    <physiologicalReaction direction="left-to-right" evidence="4">
        <dbReference type="Rhea" id="RHEA:19642"/>
    </physiologicalReaction>
</comment>
<evidence type="ECO:0000256" key="2">
    <source>
        <dbReference type="ARBA" id="ARBA00012959"/>
    </source>
</evidence>
<evidence type="ECO:0000256" key="4">
    <source>
        <dbReference type="ARBA" id="ARBA00034252"/>
    </source>
</evidence>
<evidence type="ECO:0000259" key="5">
    <source>
        <dbReference type="Pfam" id="PF00501"/>
    </source>
</evidence>
<gene>
    <name evidence="6" type="ORF">Tsubulata_031445</name>
</gene>
<dbReference type="EC" id="6.2.1.12" evidence="2"/>
<dbReference type="EMBL" id="JAKUCV010002005">
    <property type="protein sequence ID" value="KAJ4844259.1"/>
    <property type="molecule type" value="Genomic_DNA"/>
</dbReference>
<dbReference type="Pfam" id="PF00501">
    <property type="entry name" value="AMP-binding"/>
    <property type="match status" value="2"/>
</dbReference>
<dbReference type="InterPro" id="IPR042099">
    <property type="entry name" value="ANL_N_sf"/>
</dbReference>
<dbReference type="PROSITE" id="PS00455">
    <property type="entry name" value="AMP_BINDING"/>
    <property type="match status" value="1"/>
</dbReference>
<dbReference type="OrthoDB" id="10253869at2759"/>
<dbReference type="Gene3D" id="3.40.50.980">
    <property type="match status" value="1"/>
</dbReference>
<reference evidence="6" key="1">
    <citation type="submission" date="2022-02" db="EMBL/GenBank/DDBJ databases">
        <authorList>
            <person name="Henning P.M."/>
            <person name="McCubbin A.G."/>
            <person name="Shore J.S."/>
        </authorList>
    </citation>
    <scope>NUCLEOTIDE SEQUENCE</scope>
    <source>
        <strain evidence="6">F60SS</strain>
        <tissue evidence="6">Leaves</tissue>
    </source>
</reference>
<proteinExistence type="inferred from homology"/>